<evidence type="ECO:0000313" key="3">
    <source>
        <dbReference type="EMBL" id="KDN46807.1"/>
    </source>
</evidence>
<feature type="region of interest" description="Disordered" evidence="1">
    <location>
        <begin position="320"/>
        <end position="362"/>
    </location>
</feature>
<dbReference type="OrthoDB" id="1058301at2759"/>
<dbReference type="GO" id="GO:0006629">
    <property type="term" value="P:lipid metabolic process"/>
    <property type="evidence" value="ECO:0007669"/>
    <property type="project" value="InterPro"/>
</dbReference>
<dbReference type="PROSITE" id="PS51704">
    <property type="entry name" value="GP_PDE"/>
    <property type="match status" value="1"/>
</dbReference>
<dbReference type="PANTHER" id="PTHR43805:SF1">
    <property type="entry name" value="GP-PDE DOMAIN-CONTAINING PROTEIN"/>
    <property type="match status" value="1"/>
</dbReference>
<dbReference type="HOGENOM" id="CLU_030006_1_0_1"/>
<dbReference type="RefSeq" id="XP_013243673.1">
    <property type="nucleotide sequence ID" value="XM_013388219.1"/>
</dbReference>
<dbReference type="InterPro" id="IPR030395">
    <property type="entry name" value="GP_PDE_dom"/>
</dbReference>
<keyword evidence="4" id="KW-1185">Reference proteome</keyword>
<dbReference type="Proteomes" id="UP000027361">
    <property type="component" value="Unassembled WGS sequence"/>
</dbReference>
<dbReference type="Gene3D" id="3.20.20.190">
    <property type="entry name" value="Phosphatidylinositol (PI) phosphodiesterase"/>
    <property type="match status" value="1"/>
</dbReference>
<accession>A0A066VYJ8</accession>
<dbReference type="EMBL" id="JMSN01000033">
    <property type="protein sequence ID" value="KDN46807.1"/>
    <property type="molecule type" value="Genomic_DNA"/>
</dbReference>
<reference evidence="3 4" key="1">
    <citation type="submission" date="2014-05" db="EMBL/GenBank/DDBJ databases">
        <title>Draft genome sequence of a rare smut relative, Tilletiaria anomala UBC 951.</title>
        <authorList>
            <consortium name="DOE Joint Genome Institute"/>
            <person name="Toome M."/>
            <person name="Kuo A."/>
            <person name="Henrissat B."/>
            <person name="Lipzen A."/>
            <person name="Tritt A."/>
            <person name="Yoshinaga Y."/>
            <person name="Zane M."/>
            <person name="Barry K."/>
            <person name="Grigoriev I.V."/>
            <person name="Spatafora J.W."/>
            <person name="Aimea M.C."/>
        </authorList>
    </citation>
    <scope>NUCLEOTIDE SEQUENCE [LARGE SCALE GENOMIC DNA]</scope>
    <source>
        <strain evidence="3 4">UBC 951</strain>
    </source>
</reference>
<dbReference type="InParanoid" id="A0A066VYJ8"/>
<feature type="domain" description="GP-PDE" evidence="2">
    <location>
        <begin position="7"/>
        <end position="251"/>
    </location>
</feature>
<protein>
    <submittedName>
        <fullName evidence="3">PLC-like phosphodiesterase</fullName>
    </submittedName>
</protein>
<dbReference type="SUPFAM" id="SSF51695">
    <property type="entry name" value="PLC-like phosphodiesterases"/>
    <property type="match status" value="1"/>
</dbReference>
<proteinExistence type="predicted"/>
<organism evidence="3 4">
    <name type="scientific">Tilletiaria anomala (strain ATCC 24038 / CBS 436.72 / UBC 951)</name>
    <dbReference type="NCBI Taxonomy" id="1037660"/>
    <lineage>
        <taxon>Eukaryota</taxon>
        <taxon>Fungi</taxon>
        <taxon>Dikarya</taxon>
        <taxon>Basidiomycota</taxon>
        <taxon>Ustilaginomycotina</taxon>
        <taxon>Exobasidiomycetes</taxon>
        <taxon>Georgefischeriales</taxon>
        <taxon>Tilletiariaceae</taxon>
        <taxon>Tilletiaria</taxon>
    </lineage>
</organism>
<dbReference type="GeneID" id="25261243"/>
<comment type="caution">
    <text evidence="3">The sequence shown here is derived from an EMBL/GenBank/DDBJ whole genome shotgun (WGS) entry which is preliminary data.</text>
</comment>
<dbReference type="FunCoup" id="A0A066VYJ8">
    <property type="interactions" value="70"/>
</dbReference>
<sequence>MMRAGWLHHVTPEGCKAHALVFLSHGQLASTSLREPVAHITAADVHITSDDVIVMFHDPSLERTTNGSGLIRDQPYHGNIENIRTTKTPVQKIPTFHELCDFLMRPECMHVKVNIDIKPDNDPDRLFCLMREIVNRYSDCETALSPRIILGLWHPKFLHAALKHVPLLRRIHIGGSPSLARQYFWKHCDGFSMWFAGLVGAEGQAFLREAQGAGKDVYVWTVNRPDEMIEATRWGVKAVLTDKTEIFRDLRVAMAKDFAATRKDQVGLFFRWASWRYWMLPQFVIQTMWVANLEKRAGESFKAADDRALREAAAKVVTAAAAPHEDTSGATTVIGSPDALKPSPTDNAAVPPITASLASPAA</sequence>
<dbReference type="InterPro" id="IPR017946">
    <property type="entry name" value="PLC-like_Pdiesterase_TIM-brl"/>
</dbReference>
<gene>
    <name evidence="3" type="ORF">K437DRAFT_104737</name>
</gene>
<evidence type="ECO:0000256" key="1">
    <source>
        <dbReference type="SAM" id="MobiDB-lite"/>
    </source>
</evidence>
<evidence type="ECO:0000313" key="4">
    <source>
        <dbReference type="Proteomes" id="UP000027361"/>
    </source>
</evidence>
<name>A0A066VYJ8_TILAU</name>
<dbReference type="GO" id="GO:0008081">
    <property type="term" value="F:phosphoric diester hydrolase activity"/>
    <property type="evidence" value="ECO:0007669"/>
    <property type="project" value="InterPro"/>
</dbReference>
<dbReference type="PANTHER" id="PTHR43805">
    <property type="entry name" value="GLYCEROPHOSPHORYL DIESTER PHOSPHODIESTERASE"/>
    <property type="match status" value="1"/>
</dbReference>
<dbReference type="Pfam" id="PF03009">
    <property type="entry name" value="GDPD"/>
    <property type="match status" value="1"/>
</dbReference>
<evidence type="ECO:0000259" key="2">
    <source>
        <dbReference type="PROSITE" id="PS51704"/>
    </source>
</evidence>
<dbReference type="STRING" id="1037660.A0A066VYJ8"/>
<dbReference type="AlphaFoldDB" id="A0A066VYJ8"/>